<protein>
    <recommendedName>
        <fullName evidence="6">Zn(2)-C6 fungal-type domain-containing protein</fullName>
    </recommendedName>
</protein>
<dbReference type="EMBL" id="JAPDFR010000001">
    <property type="protein sequence ID" value="KAK0391668.1"/>
    <property type="molecule type" value="Genomic_DNA"/>
</dbReference>
<dbReference type="Pfam" id="PF00172">
    <property type="entry name" value="Zn_clus"/>
    <property type="match status" value="1"/>
</dbReference>
<feature type="compositionally biased region" description="Polar residues" evidence="5">
    <location>
        <begin position="642"/>
        <end position="654"/>
    </location>
</feature>
<dbReference type="GO" id="GO:0000978">
    <property type="term" value="F:RNA polymerase II cis-regulatory region sequence-specific DNA binding"/>
    <property type="evidence" value="ECO:0007669"/>
    <property type="project" value="TreeGrafter"/>
</dbReference>
<gene>
    <name evidence="7" type="ORF">NLU13_1167</name>
</gene>
<dbReference type="SUPFAM" id="SSF57701">
    <property type="entry name" value="Zn2/Cys6 DNA-binding domain"/>
    <property type="match status" value="1"/>
</dbReference>
<proteinExistence type="predicted"/>
<organism evidence="7 8">
    <name type="scientific">Sarocladium strictum</name>
    <name type="common">Black bundle disease fungus</name>
    <name type="synonym">Acremonium strictum</name>
    <dbReference type="NCBI Taxonomy" id="5046"/>
    <lineage>
        <taxon>Eukaryota</taxon>
        <taxon>Fungi</taxon>
        <taxon>Dikarya</taxon>
        <taxon>Ascomycota</taxon>
        <taxon>Pezizomycotina</taxon>
        <taxon>Sordariomycetes</taxon>
        <taxon>Hypocreomycetidae</taxon>
        <taxon>Hypocreales</taxon>
        <taxon>Sarocladiaceae</taxon>
        <taxon>Sarocladium</taxon>
    </lineage>
</organism>
<dbReference type="Proteomes" id="UP001175261">
    <property type="component" value="Unassembled WGS sequence"/>
</dbReference>
<feature type="domain" description="Zn(2)-C6 fungal-type" evidence="6">
    <location>
        <begin position="20"/>
        <end position="49"/>
    </location>
</feature>
<dbReference type="PANTHER" id="PTHR47424">
    <property type="entry name" value="REGULATORY PROTEIN GAL4"/>
    <property type="match status" value="1"/>
</dbReference>
<dbReference type="InterPro" id="IPR036864">
    <property type="entry name" value="Zn2-C6_fun-type_DNA-bd_sf"/>
</dbReference>
<evidence type="ECO:0000259" key="6">
    <source>
        <dbReference type="PROSITE" id="PS50048"/>
    </source>
</evidence>
<sequence length="760" mass="83114">MQDSDPTSTRKRRFRYTYVACEKCKARKSKCSGGQPCSRCSDANLTCFYSRTTRFRAPRRASASAAPQNAGSRVIDTHERQPGQVSGGPQAEATIAQTRAAEPTDSSPASASSRPDSFEHCLRLAESRFAATSTESGGPGFSPGRRTAKFHSHHMQQAVANRRSPASGGVLGVFDVESWIQLLHTYEEEIGMQYPCIDTRHLIGRICRAKAVSASPDVHAESVGSNASADDNLEDTALVLLAIISAFTDPAAQDIATPHIEEICGLIMMRTHLSNVKLDDLRLLVLTCVFFFLSDREKQAWRVIGVVMRLLQELTSDPDSQQRDAIPDSLFWTVYTLDRRWSFGTGLPFAVQDMDISRQPPPSNNGDLSAAYLSQMVVFCGIASEVRTAFLNNPSTCRSTLDAARDLVHFRIVQWQQNLPERLQFRGVQDRFNHTSEKRGDYKLRLMLYLRANQMRTIILRKSATRFGLSQLDETSAQNMAQIAHDSIRVLSLLVEDTDIYHAQHKTFNHFLETALSALLLVMCSGSDDSGHGPTAGISLGPAKTTSYLRSIVEATELVQRLATCSPITQRLKDKLQGIQKFIDAMAISKPRRRTSQQTTGHPAYWEMPASTNTGTHGAEHDQSLGQQDPGAAMLMTLSSSPNAANHAQSNLDASQDAAGANLPGSSSDPYPVLGENVYAPQATSVVSYIHGNDRRPPPSAAMGYAPFMPMPGGTSEATEAGLPSDAFTERDMEAAIADIAVDAFSDLNGILTDYDNLLF</sequence>
<evidence type="ECO:0000256" key="4">
    <source>
        <dbReference type="ARBA" id="ARBA00023242"/>
    </source>
</evidence>
<accession>A0AA39LBZ2</accession>
<keyword evidence="3" id="KW-0804">Transcription</keyword>
<dbReference type="GO" id="GO:0000435">
    <property type="term" value="P:positive regulation of transcription from RNA polymerase II promoter by galactose"/>
    <property type="evidence" value="ECO:0007669"/>
    <property type="project" value="TreeGrafter"/>
</dbReference>
<evidence type="ECO:0000256" key="2">
    <source>
        <dbReference type="ARBA" id="ARBA00023015"/>
    </source>
</evidence>
<dbReference type="PANTHER" id="PTHR47424:SF5">
    <property type="entry name" value="ZN(II)2CYS6 TRANSCRIPTION FACTOR (EUROFUNG)"/>
    <property type="match status" value="1"/>
</dbReference>
<dbReference type="InterPro" id="IPR051127">
    <property type="entry name" value="Fungal_SecMet_Regulators"/>
</dbReference>
<feature type="region of interest" description="Disordered" evidence="5">
    <location>
        <begin position="589"/>
        <end position="627"/>
    </location>
</feature>
<dbReference type="SMART" id="SM00906">
    <property type="entry name" value="Fungal_trans"/>
    <property type="match status" value="1"/>
</dbReference>
<feature type="compositionally biased region" description="Low complexity" evidence="5">
    <location>
        <begin position="105"/>
        <end position="115"/>
    </location>
</feature>
<dbReference type="InterPro" id="IPR007219">
    <property type="entry name" value="XnlR_reg_dom"/>
</dbReference>
<evidence type="ECO:0000313" key="8">
    <source>
        <dbReference type="Proteomes" id="UP001175261"/>
    </source>
</evidence>
<dbReference type="InterPro" id="IPR001138">
    <property type="entry name" value="Zn2Cys6_DnaBD"/>
</dbReference>
<dbReference type="SMART" id="SM00066">
    <property type="entry name" value="GAL4"/>
    <property type="match status" value="1"/>
</dbReference>
<evidence type="ECO:0000313" key="7">
    <source>
        <dbReference type="EMBL" id="KAK0391668.1"/>
    </source>
</evidence>
<dbReference type="CDD" id="cd00067">
    <property type="entry name" value="GAL4"/>
    <property type="match status" value="1"/>
</dbReference>
<evidence type="ECO:0000256" key="5">
    <source>
        <dbReference type="SAM" id="MobiDB-lite"/>
    </source>
</evidence>
<keyword evidence="4" id="KW-0539">Nucleus</keyword>
<keyword evidence="2" id="KW-0805">Transcription regulation</keyword>
<feature type="region of interest" description="Disordered" evidence="5">
    <location>
        <begin position="58"/>
        <end position="117"/>
    </location>
</feature>
<feature type="region of interest" description="Disordered" evidence="5">
    <location>
        <begin position="642"/>
        <end position="669"/>
    </location>
</feature>
<dbReference type="Pfam" id="PF04082">
    <property type="entry name" value="Fungal_trans"/>
    <property type="match status" value="1"/>
</dbReference>
<dbReference type="PROSITE" id="PS00463">
    <property type="entry name" value="ZN2_CY6_FUNGAL_1"/>
    <property type="match status" value="1"/>
</dbReference>
<keyword evidence="1" id="KW-0479">Metal-binding</keyword>
<dbReference type="GO" id="GO:0008270">
    <property type="term" value="F:zinc ion binding"/>
    <property type="evidence" value="ECO:0007669"/>
    <property type="project" value="InterPro"/>
</dbReference>
<keyword evidence="8" id="KW-1185">Reference proteome</keyword>
<dbReference type="Gene3D" id="4.10.240.10">
    <property type="entry name" value="Zn(2)-C6 fungal-type DNA-binding domain"/>
    <property type="match status" value="1"/>
</dbReference>
<name>A0AA39LBZ2_SARSR</name>
<dbReference type="PROSITE" id="PS50048">
    <property type="entry name" value="ZN2_CY6_FUNGAL_2"/>
    <property type="match status" value="1"/>
</dbReference>
<evidence type="ECO:0000256" key="1">
    <source>
        <dbReference type="ARBA" id="ARBA00022723"/>
    </source>
</evidence>
<comment type="caution">
    <text evidence="7">The sequence shown here is derived from an EMBL/GenBank/DDBJ whole genome shotgun (WGS) entry which is preliminary data.</text>
</comment>
<dbReference type="GO" id="GO:0000981">
    <property type="term" value="F:DNA-binding transcription factor activity, RNA polymerase II-specific"/>
    <property type="evidence" value="ECO:0007669"/>
    <property type="project" value="InterPro"/>
</dbReference>
<dbReference type="GO" id="GO:0006351">
    <property type="term" value="P:DNA-templated transcription"/>
    <property type="evidence" value="ECO:0007669"/>
    <property type="project" value="InterPro"/>
</dbReference>
<dbReference type="GO" id="GO:0005634">
    <property type="term" value="C:nucleus"/>
    <property type="evidence" value="ECO:0007669"/>
    <property type="project" value="TreeGrafter"/>
</dbReference>
<dbReference type="AlphaFoldDB" id="A0AA39LBZ2"/>
<reference evidence="7" key="1">
    <citation type="submission" date="2022-10" db="EMBL/GenBank/DDBJ databases">
        <title>Determination and structural analysis of whole genome sequence of Sarocladium strictum F4-1.</title>
        <authorList>
            <person name="Hu L."/>
            <person name="Jiang Y."/>
        </authorList>
    </citation>
    <scope>NUCLEOTIDE SEQUENCE</scope>
    <source>
        <strain evidence="7">F4-1</strain>
    </source>
</reference>
<dbReference type="CDD" id="cd12148">
    <property type="entry name" value="fungal_TF_MHR"/>
    <property type="match status" value="1"/>
</dbReference>
<evidence type="ECO:0000256" key="3">
    <source>
        <dbReference type="ARBA" id="ARBA00023163"/>
    </source>
</evidence>